<evidence type="ECO:0000259" key="1">
    <source>
        <dbReference type="Pfam" id="PF13679"/>
    </source>
</evidence>
<evidence type="ECO:0000313" key="2">
    <source>
        <dbReference type="EMBL" id="NYH92230.1"/>
    </source>
</evidence>
<protein>
    <recommendedName>
        <fullName evidence="1">Methyltransferase domain-containing protein</fullName>
    </recommendedName>
</protein>
<keyword evidence="3" id="KW-1185">Reference proteome</keyword>
<organism evidence="2 3">
    <name type="scientific">Actinopolymorpha rutila</name>
    <dbReference type="NCBI Taxonomy" id="446787"/>
    <lineage>
        <taxon>Bacteria</taxon>
        <taxon>Bacillati</taxon>
        <taxon>Actinomycetota</taxon>
        <taxon>Actinomycetes</taxon>
        <taxon>Propionibacteriales</taxon>
        <taxon>Actinopolymorphaceae</taxon>
        <taxon>Actinopolymorpha</taxon>
    </lineage>
</organism>
<name>A0A852ZTA6_9ACTN</name>
<dbReference type="Proteomes" id="UP000579605">
    <property type="component" value="Unassembled WGS sequence"/>
</dbReference>
<sequence length="363" mass="40552">MRRPDWCAYRPDLAEAVLGLDEPALDRLTGDPALCRRWLARWLPDIDALARLVTLPPLPRRDLPPLDPRLSRAIPGRKCEQIKAFAAHVPPSRTPVLDWCAGKGHLGRLLAHIDRRPVRSLEIDAALSESAARLATRAGVDQTEIRADALSEFAHTQVAGCAVVALHACGDLHRSLVRRARQAGAHSYHIAPCCYHVGTAGSYWPLAVHAPLTLDTDALRLATTETVTAPPQDRNRLARDQTWKLGFVALRDALEGEAVRRFRPVPARWLSGDFSSFCRALAGREGVHLPTSVDWAYWLTVGERRRDEVRRLELVRHAFRRPLELWLVMDLAVALEEAGFGVRVGSFCDRAHTPRNLMLQAQR</sequence>
<comment type="caution">
    <text evidence="2">The sequence shown here is derived from an EMBL/GenBank/DDBJ whole genome shotgun (WGS) entry which is preliminary data.</text>
</comment>
<feature type="domain" description="Methyltransferase" evidence="1">
    <location>
        <begin position="77"/>
        <end position="196"/>
    </location>
</feature>
<dbReference type="SUPFAM" id="SSF53335">
    <property type="entry name" value="S-adenosyl-L-methionine-dependent methyltransferases"/>
    <property type="match status" value="1"/>
</dbReference>
<accession>A0A852ZTA6</accession>
<dbReference type="PANTHER" id="PTHR13369:SF0">
    <property type="entry name" value="GLUTATHIONE S-TRANSFERASE C-TERMINAL DOMAIN-CONTAINING PROTEIN"/>
    <property type="match status" value="1"/>
</dbReference>
<proteinExistence type="predicted"/>
<dbReference type="InterPro" id="IPR029063">
    <property type="entry name" value="SAM-dependent_MTases_sf"/>
</dbReference>
<dbReference type="Pfam" id="PF13679">
    <property type="entry name" value="Methyltransf_32"/>
    <property type="match status" value="1"/>
</dbReference>
<dbReference type="InterPro" id="IPR025714">
    <property type="entry name" value="Methyltranfer_dom"/>
</dbReference>
<dbReference type="AlphaFoldDB" id="A0A852ZTA6"/>
<gene>
    <name evidence="2" type="ORF">F4554_004868</name>
</gene>
<dbReference type="RefSeq" id="WP_337796181.1">
    <property type="nucleotide sequence ID" value="NZ_BAAARR010000005.1"/>
</dbReference>
<evidence type="ECO:0000313" key="3">
    <source>
        <dbReference type="Proteomes" id="UP000579605"/>
    </source>
</evidence>
<dbReference type="PANTHER" id="PTHR13369">
    <property type="match status" value="1"/>
</dbReference>
<dbReference type="EMBL" id="JACBZH010000001">
    <property type="protein sequence ID" value="NYH92230.1"/>
    <property type="molecule type" value="Genomic_DNA"/>
</dbReference>
<dbReference type="Gene3D" id="3.40.50.150">
    <property type="entry name" value="Vaccinia Virus protein VP39"/>
    <property type="match status" value="1"/>
</dbReference>
<reference evidence="2 3" key="1">
    <citation type="submission" date="2020-07" db="EMBL/GenBank/DDBJ databases">
        <title>Sequencing the genomes of 1000 actinobacteria strains.</title>
        <authorList>
            <person name="Klenk H.-P."/>
        </authorList>
    </citation>
    <scope>NUCLEOTIDE SEQUENCE [LARGE SCALE GENOMIC DNA]</scope>
    <source>
        <strain evidence="2 3">DSM 18448</strain>
    </source>
</reference>